<dbReference type="Gene3D" id="3.40.50.11550">
    <property type="match status" value="1"/>
</dbReference>
<dbReference type="PIRSF" id="PIRSF020419">
    <property type="entry name" value="Fe_uptake_reg_CjrA_prd"/>
    <property type="match status" value="1"/>
</dbReference>
<dbReference type="Proteomes" id="UP000438983">
    <property type="component" value="Chromosome"/>
</dbReference>
<dbReference type="EMBL" id="CP046902">
    <property type="protein sequence ID" value="QGZ30068.1"/>
    <property type="molecule type" value="Genomic_DNA"/>
</dbReference>
<dbReference type="RefSeq" id="WP_158187572.1">
    <property type="nucleotide sequence ID" value="NZ_CP046902.1"/>
</dbReference>
<name>A0A6I6LI57_STUST</name>
<gene>
    <name evidence="2" type="ORF">GQA94_08330</name>
</gene>
<evidence type="ECO:0000313" key="2">
    <source>
        <dbReference type="EMBL" id="QGZ30068.1"/>
    </source>
</evidence>
<protein>
    <submittedName>
        <fullName evidence="2">Iron(III) ABC transporter</fullName>
    </submittedName>
</protein>
<dbReference type="Gene3D" id="1.10.8.760">
    <property type="entry name" value="Haem-binding uptake, Tiki superfamily, ChaN, domain 2"/>
    <property type="match status" value="1"/>
</dbReference>
<proteinExistence type="predicted"/>
<dbReference type="AlphaFoldDB" id="A0A6I6LI57"/>
<feature type="domain" description="Haem-binding uptake Tiki superfamily ChaN" evidence="1">
    <location>
        <begin position="52"/>
        <end position="245"/>
    </location>
</feature>
<dbReference type="InterPro" id="IPR016773">
    <property type="entry name" value="Fe3_uptake_reg_CjrA_prd"/>
</dbReference>
<dbReference type="CDD" id="cd14727">
    <property type="entry name" value="ChanN-like"/>
    <property type="match status" value="1"/>
</dbReference>
<evidence type="ECO:0000259" key="1">
    <source>
        <dbReference type="Pfam" id="PF04187"/>
    </source>
</evidence>
<dbReference type="Pfam" id="PF04187">
    <property type="entry name" value="Cofac_haem_bdg"/>
    <property type="match status" value="1"/>
</dbReference>
<dbReference type="OrthoDB" id="9795827at2"/>
<dbReference type="SUPFAM" id="SSF159501">
    <property type="entry name" value="EreA/ChaN-like"/>
    <property type="match status" value="1"/>
</dbReference>
<dbReference type="InterPro" id="IPR007314">
    <property type="entry name" value="Cofac_haem-bd_dom"/>
</dbReference>
<reference evidence="2 3" key="1">
    <citation type="submission" date="2019-12" db="EMBL/GenBank/DDBJ databases">
        <title>Complete genome sequence of Pseudomonas stutzeri.</title>
        <authorList>
            <person name="Lim S.R."/>
            <person name="Kim J.H."/>
        </authorList>
    </citation>
    <scope>NUCLEOTIDE SEQUENCE [LARGE SCALE GENOMIC DNA]</scope>
    <source>
        <strain evidence="2 3">PM101005</strain>
    </source>
</reference>
<organism evidence="2 3">
    <name type="scientific">Stutzerimonas stutzeri</name>
    <name type="common">Pseudomonas stutzeri</name>
    <dbReference type="NCBI Taxonomy" id="316"/>
    <lineage>
        <taxon>Bacteria</taxon>
        <taxon>Pseudomonadati</taxon>
        <taxon>Pseudomonadota</taxon>
        <taxon>Gammaproteobacteria</taxon>
        <taxon>Pseudomonadales</taxon>
        <taxon>Pseudomonadaceae</taxon>
        <taxon>Stutzerimonas</taxon>
    </lineage>
</organism>
<evidence type="ECO:0000313" key="3">
    <source>
        <dbReference type="Proteomes" id="UP000438983"/>
    </source>
</evidence>
<dbReference type="PROSITE" id="PS51257">
    <property type="entry name" value="PROKAR_LIPOPROTEIN"/>
    <property type="match status" value="1"/>
</dbReference>
<sequence length="293" mass="32650">MRFLLPMVMVLLVACQSTPPLPPWQSPEGLEHPDLGRIIDLRTGTRLSVQQLVDELAAVDRVLVGERHDNPDHHALQRWLLEALAQRRAQGSLLLEMLNPDQQQKVTGVQASIARGQRPEDLPAALGWQQGWEWSLYAPIVEYALGQPYPLLSANLDRSEIMGIYRRAPAMGGAAAAEPVRRAMFEQIRVSHCNLLPESQLPAMLAVQQQRDRRMAERLAAAPAPAMLLAGAFHVRRDLGVPLHLGRDVARRSRVLLLAEVGESPQVEQADYVWFTPAQPQQDHCAALRDQAD</sequence>
<accession>A0A6I6LI57</accession>